<evidence type="ECO:0000313" key="3">
    <source>
        <dbReference type="EMBL" id="VVC41058.1"/>
    </source>
</evidence>
<dbReference type="AlphaFoldDB" id="A0A5E4N8H8"/>
<keyword evidence="3" id="KW-0966">Cell projection</keyword>
<accession>A0A5E4N8H8</accession>
<feature type="domain" description="Cilia- and flagella-associated protein 61 N-terminal" evidence="1">
    <location>
        <begin position="21"/>
        <end position="274"/>
    </location>
</feature>
<dbReference type="InterPro" id="IPR056299">
    <property type="entry name" value="CFAP61_dimer"/>
</dbReference>
<dbReference type="PANTHER" id="PTHR21178:SF8">
    <property type="entry name" value="CILIA- AND FLAGELLA-ASSOCIATED PROTEIN 61"/>
    <property type="match status" value="1"/>
</dbReference>
<dbReference type="InterPro" id="IPR038884">
    <property type="entry name" value="CFAP61"/>
</dbReference>
<dbReference type="PANTHER" id="PTHR21178">
    <property type="entry name" value="CILIA- AND FLAGELLA-ASSOCIATED PROTEIN 61"/>
    <property type="match status" value="1"/>
</dbReference>
<dbReference type="InterPro" id="IPR036188">
    <property type="entry name" value="FAD/NAD-bd_sf"/>
</dbReference>
<dbReference type="Gene3D" id="3.50.50.60">
    <property type="entry name" value="FAD/NAD(P)-binding domain"/>
    <property type="match status" value="2"/>
</dbReference>
<evidence type="ECO:0000259" key="1">
    <source>
        <dbReference type="Pfam" id="PF16092"/>
    </source>
</evidence>
<gene>
    <name evidence="3" type="ORF">CINCED_3A022603</name>
</gene>
<dbReference type="Proteomes" id="UP000325440">
    <property type="component" value="Unassembled WGS sequence"/>
</dbReference>
<protein>
    <submittedName>
        <fullName evidence="3">Cilia- and flagella-associated protein 61, N-terminal domain,FAD/NAD(P)-binding domain</fullName>
    </submittedName>
</protein>
<dbReference type="InterPro" id="IPR032151">
    <property type="entry name" value="CFAP61_N"/>
</dbReference>
<dbReference type="Pfam" id="PF16092">
    <property type="entry name" value="CFAP61_N"/>
    <property type="match status" value="1"/>
</dbReference>
<keyword evidence="3" id="KW-0282">Flagellum</keyword>
<reference evidence="3 4" key="1">
    <citation type="submission" date="2019-08" db="EMBL/GenBank/DDBJ databases">
        <authorList>
            <person name="Alioto T."/>
            <person name="Alioto T."/>
            <person name="Gomez Garrido J."/>
        </authorList>
    </citation>
    <scope>NUCLEOTIDE SEQUENCE [LARGE SCALE GENOMIC DNA]</scope>
</reference>
<evidence type="ECO:0000313" key="4">
    <source>
        <dbReference type="Proteomes" id="UP000325440"/>
    </source>
</evidence>
<keyword evidence="3" id="KW-0969">Cilium</keyword>
<proteinExistence type="predicted"/>
<dbReference type="EMBL" id="CABPRJ010001911">
    <property type="protein sequence ID" value="VVC41058.1"/>
    <property type="molecule type" value="Genomic_DNA"/>
</dbReference>
<dbReference type="OrthoDB" id="382863at2759"/>
<sequence length="1199" mass="138809">MDKSFYRRFNATSFEEDGFCWRRAELTDLPKLKEMISEESLRVFGFTDIAQIITENPLSLCQVNTQNEDISIFMSLSGRPNIYCVTSKHWKEWINYFYGLNDAEEYNTLFVHCLLFRCVESLIYLPMLLEMVYVQMPEIENIIIIKFPGTELCKDVCLPFSSISAKNVIYDPEFGRPEILYHTKAFSINKVRLRTAIVDDFIDLRANLKTRLDFLDEFYGEYSLAGILEFPGEGRINFVPTNEVNGLMTITTVVDYSLLDSVFDLQPFAGLIKFKDHEIIHKGILRPTADVNQPIGTIESVNSPLSVVESTTKQLVDKNENVTLSLQNDKSSSDESSVGISTDKRDFNFKGLCDAKLTNIIKDFLKFQEVPTKNENDTYYLSSSEDVLLNKYSIKLNYQNTAFMVELMLIDEAETKKASWDYLVAFFHEFPQYDYCLMNLRTMPTPPEYKKFFCKAQLKHNREYSFGLLYLLHRSSLFGDLSCVMVTKDHLEIMESLIENHPLKNIISNNISKSVFEDTRYKTYIFLCNSRPIGYCVIRLTDEMEMLSSHFDVARYLYPDNGRNHMAALLNLDLQMIFVKNIRCFLRYVMEDSNINCMFYKLYSDPTVMEQHELSYITGIKELIPVKPRSRIQYNEEVNDIDHDFEKFALFHMNMRLCTLQHISIDAKIVVVGASVVALSFLENLLFNSVNYRKSFENIILVSDGGIPYQVNLTGLEDCMIPKVAHYNYECMKSMGINTFIDIIVGTVTAINRADKCITVNGDDSIYYDYLFLFNGEQFTYSVKDDDTKSHKHHKLNNIKSSNNENNNIENLFLLNSENDVINAFNYIKTMQDNNYSVIVYGKYLGSLSVINVLLGCGIDGSRIVYVESDVKKENLQFITSQYIVKIVYEELYNHNIRVYKLCKFEKLTLNYNQTKIQQVTFTSNDEGQIKINCAGLFWFDQKFIKKINWLSLIRSSFKFNGHLVVSSSFETNVESVYAAGPLADVEIGARVADMLMKLLGVQEDNGRIKAKYIRPLSIYCKLPGNYNYLDSAVPGLKFMKCSTKTLKTGNAVDGYFEIIVDNKGNVLNLSCFSKRDFKYLNLINLCGKNVNLFNDMMDRLSTNSIPCFFDYFEQAWSYPLYLDRFWKLLDDILYKFKKKNNKVSELSKRAGLDGRLDRIYTEKLQHILIKFIDDNIVDFPVFRHVRDAVDRINSNDEV</sequence>
<evidence type="ECO:0000259" key="2">
    <source>
        <dbReference type="Pfam" id="PF23150"/>
    </source>
</evidence>
<organism evidence="3 4">
    <name type="scientific">Cinara cedri</name>
    <dbReference type="NCBI Taxonomy" id="506608"/>
    <lineage>
        <taxon>Eukaryota</taxon>
        <taxon>Metazoa</taxon>
        <taxon>Ecdysozoa</taxon>
        <taxon>Arthropoda</taxon>
        <taxon>Hexapoda</taxon>
        <taxon>Insecta</taxon>
        <taxon>Pterygota</taxon>
        <taxon>Neoptera</taxon>
        <taxon>Paraneoptera</taxon>
        <taxon>Hemiptera</taxon>
        <taxon>Sternorrhyncha</taxon>
        <taxon>Aphidomorpha</taxon>
        <taxon>Aphidoidea</taxon>
        <taxon>Aphididae</taxon>
        <taxon>Lachninae</taxon>
        <taxon>Cinara</taxon>
    </lineage>
</organism>
<dbReference type="SUPFAM" id="SSF51905">
    <property type="entry name" value="FAD/NAD(P)-binding domain"/>
    <property type="match status" value="1"/>
</dbReference>
<feature type="domain" description="CFAP61 dimerisation" evidence="2">
    <location>
        <begin position="1012"/>
        <end position="1120"/>
    </location>
</feature>
<keyword evidence="4" id="KW-1185">Reference proteome</keyword>
<name>A0A5E4N8H8_9HEMI</name>
<dbReference type="Pfam" id="PF23150">
    <property type="entry name" value="CFAP61_dimer"/>
    <property type="match status" value="1"/>
</dbReference>